<proteinExistence type="predicted"/>
<evidence type="ECO:0000256" key="1">
    <source>
        <dbReference type="SAM" id="Phobius"/>
    </source>
</evidence>
<protein>
    <recommendedName>
        <fullName evidence="3">DUF4394 domain-containing protein</fullName>
    </recommendedName>
</protein>
<keyword evidence="2" id="KW-0732">Signal</keyword>
<dbReference type="OrthoDB" id="531718at2"/>
<accession>A0A2V2L9I4</accession>
<sequence length="314" mass="32831">MKSSVNLILAAGLGLAAGPLAAATFGSNSVVYSLGNEGTTLVTIAAPGQSMPIGVSLDFGTMPRQSLDALAYRPSTGQLYGYDNESDAVYLVNPMTGQTSLVVQQQGLTSNDDLGFDFNNVLDAARIVTAEEENRVFFPNTMPPSVTTAPTDLFFVAGDANAGRNPNVVANAYTNAVPMPSSTEQFVIDSDWDILATLGNNAGTLNTVGELFFNGMAFDVTEDIGFDILSFSEGDNTAFALLTERMTGGQSIFEVPLMADMNGRVNLSLVTELNRDFGTLNGLAVAPAPVPVPAALPLLAAGLVALGFARSRRA</sequence>
<dbReference type="InterPro" id="IPR025507">
    <property type="entry name" value="DUF4394"/>
</dbReference>
<dbReference type="Proteomes" id="UP000245680">
    <property type="component" value="Unassembled WGS sequence"/>
</dbReference>
<feature type="transmembrane region" description="Helical" evidence="1">
    <location>
        <begin position="290"/>
        <end position="309"/>
    </location>
</feature>
<gene>
    <name evidence="4" type="ORF">DKT77_14340</name>
</gene>
<evidence type="ECO:0000313" key="5">
    <source>
        <dbReference type="Proteomes" id="UP000245680"/>
    </source>
</evidence>
<feature type="signal peptide" evidence="2">
    <location>
        <begin position="1"/>
        <end position="22"/>
    </location>
</feature>
<evidence type="ECO:0000313" key="4">
    <source>
        <dbReference type="EMBL" id="PWR01945.1"/>
    </source>
</evidence>
<dbReference type="AlphaFoldDB" id="A0A2V2L9I4"/>
<keyword evidence="1" id="KW-1133">Transmembrane helix</keyword>
<feature type="domain" description="DUF4394" evidence="3">
    <location>
        <begin position="64"/>
        <end position="258"/>
    </location>
</feature>
<keyword evidence="5" id="KW-1185">Reference proteome</keyword>
<dbReference type="Pfam" id="PF14339">
    <property type="entry name" value="DUF4394"/>
    <property type="match status" value="1"/>
</dbReference>
<dbReference type="EMBL" id="QGKU01000046">
    <property type="protein sequence ID" value="PWR01945.1"/>
    <property type="molecule type" value="Genomic_DNA"/>
</dbReference>
<evidence type="ECO:0000256" key="2">
    <source>
        <dbReference type="SAM" id="SignalP"/>
    </source>
</evidence>
<name>A0A2V2L9I4_9RHOB</name>
<comment type="caution">
    <text evidence="4">The sequence shown here is derived from an EMBL/GenBank/DDBJ whole genome shotgun (WGS) entry which is preliminary data.</text>
</comment>
<keyword evidence="1" id="KW-0812">Transmembrane</keyword>
<keyword evidence="1" id="KW-0472">Membrane</keyword>
<reference evidence="4 5" key="1">
    <citation type="submission" date="2018-05" db="EMBL/GenBank/DDBJ databases">
        <title>Rhodobacteraceae gen. nov., sp. nov. isolated from sea water.</title>
        <authorList>
            <person name="Ren Y."/>
        </authorList>
    </citation>
    <scope>NUCLEOTIDE SEQUENCE [LARGE SCALE GENOMIC DNA]</scope>
    <source>
        <strain evidence="4 5">TG-679</strain>
    </source>
</reference>
<feature type="chain" id="PRO_5015848238" description="DUF4394 domain-containing protein" evidence="2">
    <location>
        <begin position="23"/>
        <end position="314"/>
    </location>
</feature>
<organism evidence="4 5">
    <name type="scientific">Meridianimarinicoccus roseus</name>
    <dbReference type="NCBI Taxonomy" id="2072018"/>
    <lineage>
        <taxon>Bacteria</taxon>
        <taxon>Pseudomonadati</taxon>
        <taxon>Pseudomonadota</taxon>
        <taxon>Alphaproteobacteria</taxon>
        <taxon>Rhodobacterales</taxon>
        <taxon>Paracoccaceae</taxon>
        <taxon>Meridianimarinicoccus</taxon>
    </lineage>
</organism>
<evidence type="ECO:0000259" key="3">
    <source>
        <dbReference type="Pfam" id="PF14339"/>
    </source>
</evidence>
<dbReference type="RefSeq" id="WP_109812371.1">
    <property type="nucleotide sequence ID" value="NZ_QGKU01000046.1"/>
</dbReference>